<dbReference type="EMBL" id="PKPP01002491">
    <property type="protein sequence ID" value="PWA74913.1"/>
    <property type="molecule type" value="Genomic_DNA"/>
</dbReference>
<feature type="compositionally biased region" description="Gly residues" evidence="1">
    <location>
        <begin position="56"/>
        <end position="65"/>
    </location>
</feature>
<dbReference type="InterPro" id="IPR040256">
    <property type="entry name" value="At4g02000-like"/>
</dbReference>
<accession>A0A2U1NN27</accession>
<dbReference type="AlphaFoldDB" id="A0A2U1NN27"/>
<gene>
    <name evidence="2" type="ORF">CTI12_AA227320</name>
</gene>
<feature type="compositionally biased region" description="Low complexity" evidence="1">
    <location>
        <begin position="36"/>
        <end position="47"/>
    </location>
</feature>
<proteinExistence type="predicted"/>
<dbReference type="PANTHER" id="PTHR31286:SF180">
    <property type="entry name" value="OS10G0362600 PROTEIN"/>
    <property type="match status" value="1"/>
</dbReference>
<dbReference type="Proteomes" id="UP000245207">
    <property type="component" value="Unassembled WGS sequence"/>
</dbReference>
<name>A0A2U1NN27_ARTAN</name>
<sequence>MSNPINPNLVRPPVESNAVIRPKRSVRIFSDEGRNSSKQYKVVSKSSHASFKKGGQKLGGKGGGSSKIKEGMVFDDDDGGSERAADSQSLDSRSCGEAISEDFDPMPVPFDDNPVLNPSVSLISLKRGEVMIDGGNKTSASFSFNVVEKWPSLGSMSNANGLYMNGERVNDVVVPNDVVMKEANQTAKPLSFINAMQGINHSGNYRLKAYGRASFARVLVEIDATKGIVDSIEVCYKSLGRSMELRVEYDWKPDVCSQCKVFGHGYDKCTSRVLTTAEKAQRAKVNVQKYTNLGNSNNNGRGGMYSRGLGNQRVNKNEEVQYAPVKKASEFKNDKAKEICQSNKGKAEIEKNMEWEAMRNIIDEACDKGLFVSMEEKNSWFDDLKDYYKKKIEKFVKKGSINMLNLKIKNYDQKSIKSRNESVVMASKRKADKDDKSTMLEQGMTENEA</sequence>
<comment type="caution">
    <text evidence="2">The sequence shown here is derived from an EMBL/GenBank/DDBJ whole genome shotgun (WGS) entry which is preliminary data.</text>
</comment>
<keyword evidence="3" id="KW-1185">Reference proteome</keyword>
<protein>
    <recommendedName>
        <fullName evidence="4">DUF4283 domain-containing protein</fullName>
    </recommendedName>
</protein>
<evidence type="ECO:0008006" key="4">
    <source>
        <dbReference type="Google" id="ProtNLM"/>
    </source>
</evidence>
<dbReference type="PANTHER" id="PTHR31286">
    <property type="entry name" value="GLYCINE-RICH CELL WALL STRUCTURAL PROTEIN 1.8-LIKE"/>
    <property type="match status" value="1"/>
</dbReference>
<organism evidence="2 3">
    <name type="scientific">Artemisia annua</name>
    <name type="common">Sweet wormwood</name>
    <dbReference type="NCBI Taxonomy" id="35608"/>
    <lineage>
        <taxon>Eukaryota</taxon>
        <taxon>Viridiplantae</taxon>
        <taxon>Streptophyta</taxon>
        <taxon>Embryophyta</taxon>
        <taxon>Tracheophyta</taxon>
        <taxon>Spermatophyta</taxon>
        <taxon>Magnoliopsida</taxon>
        <taxon>eudicotyledons</taxon>
        <taxon>Gunneridae</taxon>
        <taxon>Pentapetalae</taxon>
        <taxon>asterids</taxon>
        <taxon>campanulids</taxon>
        <taxon>Asterales</taxon>
        <taxon>Asteraceae</taxon>
        <taxon>Asteroideae</taxon>
        <taxon>Anthemideae</taxon>
        <taxon>Artemisiinae</taxon>
        <taxon>Artemisia</taxon>
    </lineage>
</organism>
<evidence type="ECO:0000313" key="2">
    <source>
        <dbReference type="EMBL" id="PWA74913.1"/>
    </source>
</evidence>
<feature type="compositionally biased region" description="Basic and acidic residues" evidence="1">
    <location>
        <begin position="429"/>
        <end position="438"/>
    </location>
</feature>
<feature type="region of interest" description="Disordered" evidence="1">
    <location>
        <begin position="26"/>
        <end position="102"/>
    </location>
</feature>
<feature type="region of interest" description="Disordered" evidence="1">
    <location>
        <begin position="416"/>
        <end position="449"/>
    </location>
</feature>
<evidence type="ECO:0000313" key="3">
    <source>
        <dbReference type="Proteomes" id="UP000245207"/>
    </source>
</evidence>
<reference evidence="2 3" key="1">
    <citation type="journal article" date="2018" name="Mol. Plant">
        <title>The genome of Artemisia annua provides insight into the evolution of Asteraceae family and artemisinin biosynthesis.</title>
        <authorList>
            <person name="Shen Q."/>
            <person name="Zhang L."/>
            <person name="Liao Z."/>
            <person name="Wang S."/>
            <person name="Yan T."/>
            <person name="Shi P."/>
            <person name="Liu M."/>
            <person name="Fu X."/>
            <person name="Pan Q."/>
            <person name="Wang Y."/>
            <person name="Lv Z."/>
            <person name="Lu X."/>
            <person name="Zhang F."/>
            <person name="Jiang W."/>
            <person name="Ma Y."/>
            <person name="Chen M."/>
            <person name="Hao X."/>
            <person name="Li L."/>
            <person name="Tang Y."/>
            <person name="Lv G."/>
            <person name="Zhou Y."/>
            <person name="Sun X."/>
            <person name="Brodelius P.E."/>
            <person name="Rose J.K.C."/>
            <person name="Tang K."/>
        </authorList>
    </citation>
    <scope>NUCLEOTIDE SEQUENCE [LARGE SCALE GENOMIC DNA]</scope>
    <source>
        <strain evidence="3">cv. Huhao1</strain>
        <tissue evidence="2">Leaf</tissue>
    </source>
</reference>
<evidence type="ECO:0000256" key="1">
    <source>
        <dbReference type="SAM" id="MobiDB-lite"/>
    </source>
</evidence>